<sequence length="164" mass="18292">MTLNIDNAIKLIGHSSDQPDLDTLLDDAGIVQRPHYDGHDVTATQIEADNGAVVLQFTAVYQDSYGLPRSEGPLILEDVTIQNRRFEEGIGPFTGTLPLGLRLDMTQPEIIERLGEPTSSMEFLGGFFLTYDGLFPELTVNIRLDLATRIMHFVRFMPVELQEA</sequence>
<evidence type="ECO:0000313" key="2">
    <source>
        <dbReference type="Proteomes" id="UP000752297"/>
    </source>
</evidence>
<gene>
    <name evidence="1" type="ORF">KUG47_09550</name>
</gene>
<dbReference type="RefSeq" id="WP_217677722.1">
    <property type="nucleotide sequence ID" value="NZ_JAHRVA010000003.1"/>
</dbReference>
<organism evidence="1 2">
    <name type="scientific">Falsochrobactrum tianjinense</name>
    <dbReference type="NCBI Taxonomy" id="2706015"/>
    <lineage>
        <taxon>Bacteria</taxon>
        <taxon>Pseudomonadati</taxon>
        <taxon>Pseudomonadota</taxon>
        <taxon>Alphaproteobacteria</taxon>
        <taxon>Hyphomicrobiales</taxon>
        <taxon>Brucellaceae</taxon>
        <taxon>Falsochrobactrum</taxon>
    </lineage>
</organism>
<protein>
    <submittedName>
        <fullName evidence="1">Uncharacterized protein</fullName>
    </submittedName>
</protein>
<keyword evidence="2" id="KW-1185">Reference proteome</keyword>
<evidence type="ECO:0000313" key="1">
    <source>
        <dbReference type="EMBL" id="MBV2143742.1"/>
    </source>
</evidence>
<dbReference type="Proteomes" id="UP000752297">
    <property type="component" value="Unassembled WGS sequence"/>
</dbReference>
<comment type="caution">
    <text evidence="1">The sequence shown here is derived from an EMBL/GenBank/DDBJ whole genome shotgun (WGS) entry which is preliminary data.</text>
</comment>
<dbReference type="EMBL" id="JAHRVA010000003">
    <property type="protein sequence ID" value="MBV2143742.1"/>
    <property type="molecule type" value="Genomic_DNA"/>
</dbReference>
<dbReference type="AlphaFoldDB" id="A0A949UUF7"/>
<accession>A0A949UUF7</accession>
<name>A0A949UUF7_9HYPH</name>
<proteinExistence type="predicted"/>
<reference evidence="1 2" key="1">
    <citation type="submission" date="2021-06" db="EMBL/GenBank/DDBJ databases">
        <title>Falsochrobactrum tianjin sp.nov., a new petroleum-degrading bacteria isolated from oily soils.</title>
        <authorList>
            <person name="Chen G."/>
            <person name="Chen H."/>
            <person name="Tian J."/>
            <person name="Qing J."/>
            <person name="Zhong L."/>
            <person name="Ma W."/>
            <person name="Song Y."/>
            <person name="Cui X."/>
            <person name="Yan B."/>
        </authorList>
    </citation>
    <scope>NUCLEOTIDE SEQUENCE [LARGE SCALE GENOMIC DNA]</scope>
    <source>
        <strain evidence="1 2">TDYN1</strain>
    </source>
</reference>